<comment type="caution">
    <text evidence="2">The sequence shown here is derived from an EMBL/GenBank/DDBJ whole genome shotgun (WGS) entry which is preliminary data.</text>
</comment>
<name>A0A9N9DRZ1_9GLOM</name>
<feature type="compositionally biased region" description="Polar residues" evidence="1">
    <location>
        <begin position="1"/>
        <end position="11"/>
    </location>
</feature>
<reference evidence="2" key="1">
    <citation type="submission" date="2021-06" db="EMBL/GenBank/DDBJ databases">
        <authorList>
            <person name="Kallberg Y."/>
            <person name="Tangrot J."/>
            <person name="Rosling A."/>
        </authorList>
    </citation>
    <scope>NUCLEOTIDE SEQUENCE</scope>
    <source>
        <strain evidence="2">CL551</strain>
    </source>
</reference>
<feature type="compositionally biased region" description="Polar residues" evidence="1">
    <location>
        <begin position="27"/>
        <end position="48"/>
    </location>
</feature>
<evidence type="ECO:0000313" key="2">
    <source>
        <dbReference type="EMBL" id="CAG8646656.1"/>
    </source>
</evidence>
<accession>A0A9N9DRZ1</accession>
<keyword evidence="3" id="KW-1185">Reference proteome</keyword>
<gene>
    <name evidence="2" type="ORF">AMORRO_LOCUS9763</name>
</gene>
<feature type="non-terminal residue" evidence="2">
    <location>
        <position position="48"/>
    </location>
</feature>
<evidence type="ECO:0000313" key="3">
    <source>
        <dbReference type="Proteomes" id="UP000789342"/>
    </source>
</evidence>
<dbReference type="EMBL" id="CAJVPV010009953">
    <property type="protein sequence ID" value="CAG8646656.1"/>
    <property type="molecule type" value="Genomic_DNA"/>
</dbReference>
<feature type="region of interest" description="Disordered" evidence="1">
    <location>
        <begin position="1"/>
        <end position="48"/>
    </location>
</feature>
<dbReference type="AlphaFoldDB" id="A0A9N9DRZ1"/>
<evidence type="ECO:0000256" key="1">
    <source>
        <dbReference type="SAM" id="MobiDB-lite"/>
    </source>
</evidence>
<proteinExistence type="predicted"/>
<sequence length="48" mass="5499">MTNNTRNNTPLQEDPTEIQKHQIRPQKISTTTTYPQHTAAPQNNKHSS</sequence>
<protein>
    <submittedName>
        <fullName evidence="2">1941_t:CDS:1</fullName>
    </submittedName>
</protein>
<organism evidence="2 3">
    <name type="scientific">Acaulospora morrowiae</name>
    <dbReference type="NCBI Taxonomy" id="94023"/>
    <lineage>
        <taxon>Eukaryota</taxon>
        <taxon>Fungi</taxon>
        <taxon>Fungi incertae sedis</taxon>
        <taxon>Mucoromycota</taxon>
        <taxon>Glomeromycotina</taxon>
        <taxon>Glomeromycetes</taxon>
        <taxon>Diversisporales</taxon>
        <taxon>Acaulosporaceae</taxon>
        <taxon>Acaulospora</taxon>
    </lineage>
</organism>
<dbReference type="Proteomes" id="UP000789342">
    <property type="component" value="Unassembled WGS sequence"/>
</dbReference>